<proteinExistence type="predicted"/>
<dbReference type="OrthoDB" id="3025853at2759"/>
<name>A0A6A4GHZ1_9AGAR</name>
<reference evidence="1" key="1">
    <citation type="journal article" date="2019" name="Environ. Microbiol.">
        <title>Fungal ecological strategies reflected in gene transcription - a case study of two litter decomposers.</title>
        <authorList>
            <person name="Barbi F."/>
            <person name="Kohler A."/>
            <person name="Barry K."/>
            <person name="Baskaran P."/>
            <person name="Daum C."/>
            <person name="Fauchery L."/>
            <person name="Ihrmark K."/>
            <person name="Kuo A."/>
            <person name="LaButti K."/>
            <person name="Lipzen A."/>
            <person name="Morin E."/>
            <person name="Grigoriev I.V."/>
            <person name="Henrissat B."/>
            <person name="Lindahl B."/>
            <person name="Martin F."/>
        </authorList>
    </citation>
    <scope>NUCLEOTIDE SEQUENCE</scope>
    <source>
        <strain evidence="1">JB14</strain>
    </source>
</reference>
<gene>
    <name evidence="1" type="ORF">BT96DRAFT_950106</name>
</gene>
<dbReference type="AlphaFoldDB" id="A0A6A4GHZ1"/>
<protein>
    <submittedName>
        <fullName evidence="1">Uncharacterized protein</fullName>
    </submittedName>
</protein>
<dbReference type="EMBL" id="ML770036">
    <property type="protein sequence ID" value="KAE9385070.1"/>
    <property type="molecule type" value="Genomic_DNA"/>
</dbReference>
<accession>A0A6A4GHZ1</accession>
<organism evidence="1 2">
    <name type="scientific">Gymnopus androsaceus JB14</name>
    <dbReference type="NCBI Taxonomy" id="1447944"/>
    <lineage>
        <taxon>Eukaryota</taxon>
        <taxon>Fungi</taxon>
        <taxon>Dikarya</taxon>
        <taxon>Basidiomycota</taxon>
        <taxon>Agaricomycotina</taxon>
        <taxon>Agaricomycetes</taxon>
        <taxon>Agaricomycetidae</taxon>
        <taxon>Agaricales</taxon>
        <taxon>Marasmiineae</taxon>
        <taxon>Omphalotaceae</taxon>
        <taxon>Gymnopus</taxon>
    </lineage>
</organism>
<evidence type="ECO:0000313" key="1">
    <source>
        <dbReference type="EMBL" id="KAE9385070.1"/>
    </source>
</evidence>
<sequence length="394" mass="44558">MAILTNAGVASPIAEDFDFQSRLVIPPARDPTNWSMHLRNAQNCLAETHNEDSMAATLNCCNDRTRYLDVGPALLALFPYSTEEITLLVASSDLCVKVGPLPAFIIMQVERIHLQQKEKRGSLSTSKENLKVPLLAGSMVHTNLVEWTPGQQPNIIISDIVLYSIRHKLYLPVHWFTNEHLQLVQHRLHDLHTKLIRMDPTSESSSSELKVSVFNMQKMTMLWGNDTDHSCFSPSKWKECMRNDLAALVILLPTATITDPDAPLTPEASFAIEFSKHFDFFQSYINFKETYPTWYAFEWRSRNEILEGTLFSRAYYLQEVSILLAVTKELKAIKDSLSVPSSPTKQPSDSDLRGTTKLISSVPILNPPPHSAMGNHVSLHIMRPMWTRALRSLS</sequence>
<dbReference type="Proteomes" id="UP000799118">
    <property type="component" value="Unassembled WGS sequence"/>
</dbReference>
<evidence type="ECO:0000313" key="2">
    <source>
        <dbReference type="Proteomes" id="UP000799118"/>
    </source>
</evidence>
<keyword evidence="2" id="KW-1185">Reference proteome</keyword>